<proteinExistence type="predicted"/>
<dbReference type="SUPFAM" id="SSF48225">
    <property type="entry name" value="Seven-hairpin glycosidases"/>
    <property type="match status" value="1"/>
</dbReference>
<sequence>MVDHIHDHVALDVTASTDPLLEKPKSRTMESVVKMPKKHHIYNRCSMRPKKDVLKNIRNDPRDVEPNFNEVVHENQVLEEPGEQSSITTLIGIRCFCLLKLTTDLWVLLTARQKAVVKAFKHAWKGYKQFAWGTTILGQFLKVTPTGSV</sequence>
<gene>
    <name evidence="1" type="ORF">NQ318_017935</name>
</gene>
<evidence type="ECO:0000313" key="1">
    <source>
        <dbReference type="EMBL" id="KAJ8948766.1"/>
    </source>
</evidence>
<comment type="caution">
    <text evidence="1">The sequence shown here is derived from an EMBL/GenBank/DDBJ whole genome shotgun (WGS) entry which is preliminary data.</text>
</comment>
<dbReference type="EMBL" id="JAPWTK010000131">
    <property type="protein sequence ID" value="KAJ8948766.1"/>
    <property type="molecule type" value="Genomic_DNA"/>
</dbReference>
<dbReference type="AlphaFoldDB" id="A0AAV8YAX7"/>
<accession>A0AAV8YAX7</accession>
<dbReference type="GO" id="GO:0005509">
    <property type="term" value="F:calcium ion binding"/>
    <property type="evidence" value="ECO:0007669"/>
    <property type="project" value="InterPro"/>
</dbReference>
<evidence type="ECO:0000313" key="2">
    <source>
        <dbReference type="Proteomes" id="UP001162162"/>
    </source>
</evidence>
<dbReference type="InterPro" id="IPR036026">
    <property type="entry name" value="Seven-hairpin_glycosidases"/>
</dbReference>
<protein>
    <submittedName>
        <fullName evidence="1">Uncharacterized protein</fullName>
    </submittedName>
</protein>
<dbReference type="GO" id="GO:0016020">
    <property type="term" value="C:membrane"/>
    <property type="evidence" value="ECO:0007669"/>
    <property type="project" value="InterPro"/>
</dbReference>
<dbReference type="Proteomes" id="UP001162162">
    <property type="component" value="Unassembled WGS sequence"/>
</dbReference>
<name>A0AAV8YAX7_9CUCU</name>
<organism evidence="1 2">
    <name type="scientific">Aromia moschata</name>
    <dbReference type="NCBI Taxonomy" id="1265417"/>
    <lineage>
        <taxon>Eukaryota</taxon>
        <taxon>Metazoa</taxon>
        <taxon>Ecdysozoa</taxon>
        <taxon>Arthropoda</taxon>
        <taxon>Hexapoda</taxon>
        <taxon>Insecta</taxon>
        <taxon>Pterygota</taxon>
        <taxon>Neoptera</taxon>
        <taxon>Endopterygota</taxon>
        <taxon>Coleoptera</taxon>
        <taxon>Polyphaga</taxon>
        <taxon>Cucujiformia</taxon>
        <taxon>Chrysomeloidea</taxon>
        <taxon>Cerambycidae</taxon>
        <taxon>Cerambycinae</taxon>
        <taxon>Callichromatini</taxon>
        <taxon>Aromia</taxon>
    </lineage>
</organism>
<dbReference type="GO" id="GO:0004571">
    <property type="term" value="F:mannosyl-oligosaccharide 1,2-alpha-mannosidase activity"/>
    <property type="evidence" value="ECO:0007669"/>
    <property type="project" value="InterPro"/>
</dbReference>
<keyword evidence="2" id="KW-1185">Reference proteome</keyword>
<reference evidence="1" key="1">
    <citation type="journal article" date="2023" name="Insect Mol. Biol.">
        <title>Genome sequencing provides insights into the evolution of gene families encoding plant cell wall-degrading enzymes in longhorned beetles.</title>
        <authorList>
            <person name="Shin N.R."/>
            <person name="Okamura Y."/>
            <person name="Kirsch R."/>
            <person name="Pauchet Y."/>
        </authorList>
    </citation>
    <scope>NUCLEOTIDE SEQUENCE</scope>
    <source>
        <strain evidence="1">AMC_N1</strain>
    </source>
</reference>